<dbReference type="AlphaFoldDB" id="A0A1F5B3P6"/>
<reference evidence="6 7" key="1">
    <citation type="journal article" date="2016" name="Nat. Commun.">
        <title>Thousands of microbial genomes shed light on interconnected biogeochemical processes in an aquifer system.</title>
        <authorList>
            <person name="Anantharaman K."/>
            <person name="Brown C.T."/>
            <person name="Hug L.A."/>
            <person name="Sharon I."/>
            <person name="Castelle C.J."/>
            <person name="Probst A.J."/>
            <person name="Thomas B.C."/>
            <person name="Singh A."/>
            <person name="Wilkins M.J."/>
            <person name="Karaoz U."/>
            <person name="Brodie E.L."/>
            <person name="Williams K.H."/>
            <person name="Hubbard S.S."/>
            <person name="Banfield J.F."/>
        </authorList>
    </citation>
    <scope>NUCLEOTIDE SEQUENCE [LARGE SCALE GENOMIC DNA]</scope>
</reference>
<keyword evidence="3 4" id="KW-0687">Ribonucleoprotein</keyword>
<sequence>MASKTAKNGLYAVFTTGGKQYRVKAGDRVKIEKLNGEYKEGDKVTFNQVLMTDDGANEVSLGNPFINGGEVKATLNKIGRYKTVDVIKYKQKSRYFKKYGHRQPYFEIQIDSIS</sequence>
<evidence type="ECO:0000256" key="4">
    <source>
        <dbReference type="HAMAP-Rule" id="MF_01363"/>
    </source>
</evidence>
<dbReference type="GO" id="GO:0006412">
    <property type="term" value="P:translation"/>
    <property type="evidence" value="ECO:0007669"/>
    <property type="project" value="UniProtKB-UniRule"/>
</dbReference>
<organism evidence="6 7">
    <name type="scientific">Candidatus Azambacteria bacterium RIFCSPHIGHO2_01_FULL_40_24</name>
    <dbReference type="NCBI Taxonomy" id="1797301"/>
    <lineage>
        <taxon>Bacteria</taxon>
        <taxon>Candidatus Azamiibacteriota</taxon>
    </lineage>
</organism>
<comment type="caution">
    <text evidence="6">The sequence shown here is derived from an EMBL/GenBank/DDBJ whole genome shotgun (WGS) entry which is preliminary data.</text>
</comment>
<name>A0A1F5B3P6_9BACT</name>
<dbReference type="NCBIfam" id="TIGR00061">
    <property type="entry name" value="L21"/>
    <property type="match status" value="1"/>
</dbReference>
<dbReference type="Pfam" id="PF00829">
    <property type="entry name" value="Ribosomal_L21p"/>
    <property type="match status" value="1"/>
</dbReference>
<gene>
    <name evidence="4" type="primary">rplU</name>
    <name evidence="6" type="ORF">A2819_03200</name>
</gene>
<dbReference type="HAMAP" id="MF_01363">
    <property type="entry name" value="Ribosomal_bL21"/>
    <property type="match status" value="1"/>
</dbReference>
<dbReference type="GO" id="GO:1990904">
    <property type="term" value="C:ribonucleoprotein complex"/>
    <property type="evidence" value="ECO:0007669"/>
    <property type="project" value="UniProtKB-KW"/>
</dbReference>
<keyword evidence="2 4" id="KW-0689">Ribosomal protein</keyword>
<dbReference type="InterPro" id="IPR001787">
    <property type="entry name" value="Ribosomal_bL21"/>
</dbReference>
<evidence type="ECO:0000256" key="1">
    <source>
        <dbReference type="ARBA" id="ARBA00008563"/>
    </source>
</evidence>
<protein>
    <recommendedName>
        <fullName evidence="4">Large ribosomal subunit protein bL21</fullName>
    </recommendedName>
</protein>
<dbReference type="SUPFAM" id="SSF141091">
    <property type="entry name" value="L21p-like"/>
    <property type="match status" value="1"/>
</dbReference>
<proteinExistence type="inferred from homology"/>
<dbReference type="Proteomes" id="UP000176431">
    <property type="component" value="Unassembled WGS sequence"/>
</dbReference>
<dbReference type="PANTHER" id="PTHR21349:SF0">
    <property type="entry name" value="LARGE RIBOSOMAL SUBUNIT PROTEIN BL21M"/>
    <property type="match status" value="1"/>
</dbReference>
<comment type="subunit">
    <text evidence="4">Part of the 50S ribosomal subunit. Contacts protein L20.</text>
</comment>
<comment type="similarity">
    <text evidence="1 4 5">Belongs to the bacterial ribosomal protein bL21 family.</text>
</comment>
<keyword evidence="4 5" id="KW-0699">rRNA-binding</keyword>
<dbReference type="PANTHER" id="PTHR21349">
    <property type="entry name" value="50S RIBOSOMAL PROTEIN L21"/>
    <property type="match status" value="1"/>
</dbReference>
<evidence type="ECO:0000313" key="6">
    <source>
        <dbReference type="EMBL" id="OGD25201.1"/>
    </source>
</evidence>
<dbReference type="InterPro" id="IPR036164">
    <property type="entry name" value="bL21-like_sf"/>
</dbReference>
<keyword evidence="4 5" id="KW-0694">RNA-binding</keyword>
<dbReference type="EMBL" id="MEYK01000019">
    <property type="protein sequence ID" value="OGD25201.1"/>
    <property type="molecule type" value="Genomic_DNA"/>
</dbReference>
<dbReference type="GO" id="GO:0005840">
    <property type="term" value="C:ribosome"/>
    <property type="evidence" value="ECO:0007669"/>
    <property type="project" value="UniProtKB-KW"/>
</dbReference>
<accession>A0A1F5B3P6</accession>
<evidence type="ECO:0000256" key="3">
    <source>
        <dbReference type="ARBA" id="ARBA00023274"/>
    </source>
</evidence>
<evidence type="ECO:0000313" key="7">
    <source>
        <dbReference type="Proteomes" id="UP000176431"/>
    </source>
</evidence>
<dbReference type="GO" id="GO:0019843">
    <property type="term" value="F:rRNA binding"/>
    <property type="evidence" value="ECO:0007669"/>
    <property type="project" value="UniProtKB-UniRule"/>
</dbReference>
<dbReference type="GO" id="GO:0005737">
    <property type="term" value="C:cytoplasm"/>
    <property type="evidence" value="ECO:0007669"/>
    <property type="project" value="UniProtKB-ARBA"/>
</dbReference>
<evidence type="ECO:0000256" key="5">
    <source>
        <dbReference type="RuleBase" id="RU000562"/>
    </source>
</evidence>
<comment type="function">
    <text evidence="4 5">This protein binds to 23S rRNA in the presence of protein L20.</text>
</comment>
<evidence type="ECO:0000256" key="2">
    <source>
        <dbReference type="ARBA" id="ARBA00022980"/>
    </source>
</evidence>
<dbReference type="InterPro" id="IPR028909">
    <property type="entry name" value="bL21-like"/>
</dbReference>
<dbReference type="GO" id="GO:0003735">
    <property type="term" value="F:structural constituent of ribosome"/>
    <property type="evidence" value="ECO:0007669"/>
    <property type="project" value="InterPro"/>
</dbReference>